<dbReference type="PROSITE" id="PS01240">
    <property type="entry name" value="PNP_MTAP_2"/>
    <property type="match status" value="1"/>
</dbReference>
<dbReference type="CDD" id="cd09009">
    <property type="entry name" value="PNP-EcPNPII_like"/>
    <property type="match status" value="1"/>
</dbReference>
<dbReference type="PANTHER" id="PTHR11904">
    <property type="entry name" value="METHYLTHIOADENOSINE/PURINE NUCLEOSIDE PHOSPHORYLASE"/>
    <property type="match status" value="1"/>
</dbReference>
<dbReference type="UniPathway" id="UPA00606"/>
<comment type="function">
    <text evidence="1">The purine nucleoside phosphorylases catalyze the phosphorolytic breakdown of the N-glycosidic bond in the beta-(deoxy)ribonucleoside molecules, with the formation of the corresponding free purine bases and pentose-1-phosphate. Cleaves guanosine, inosine, 2'-deoxyguanosine and 2'-deoxyinosine.</text>
</comment>
<evidence type="ECO:0000256" key="5">
    <source>
        <dbReference type="ARBA" id="ARBA00022553"/>
    </source>
</evidence>
<sequence>MDRQAIEKTSGHLRPLMPTPPEIGLILGSGLGVLADEIEEAVRIPYEDIPGFPVSTVEGHAGRLVYGRLEGATVVAMQGRFHYYEGYSLQEVTFPIRVMKALGVRELIVTNAAGGINERFQPGDFMIISDHINLLGTNPLIGPNDPELGPRFPDMTEAYSRRLRELAKETAARLGVRVHEGVYVANTGPSYETPAEIRMIRTLGGDAVGMSTVPEVIVARHGGIEVLGISCISNMAAGMSDAPLHHDEVVETAERVKTDFLRLVKAIVAEMAKSKRKR</sequence>
<gene>
    <name evidence="11" type="ORF">D9548_06625</name>
</gene>
<dbReference type="GO" id="GO:0004731">
    <property type="term" value="F:purine-nucleoside phosphorylase activity"/>
    <property type="evidence" value="ECO:0007669"/>
    <property type="project" value="UniProtKB-EC"/>
</dbReference>
<organism evidence="11 12">
    <name type="scientific">Geobacillus stearothermophilus</name>
    <name type="common">Bacillus stearothermophilus</name>
    <dbReference type="NCBI Taxonomy" id="1422"/>
    <lineage>
        <taxon>Bacteria</taxon>
        <taxon>Bacillati</taxon>
        <taxon>Bacillota</taxon>
        <taxon>Bacilli</taxon>
        <taxon>Bacillales</taxon>
        <taxon>Anoxybacillaceae</taxon>
        <taxon>Geobacillus</taxon>
    </lineage>
</organism>
<dbReference type="PIRSF" id="PIRSF000477">
    <property type="entry name" value="PurNPase"/>
    <property type="match status" value="1"/>
</dbReference>
<dbReference type="OrthoDB" id="1523230at2"/>
<evidence type="ECO:0000256" key="6">
    <source>
        <dbReference type="ARBA" id="ARBA00022676"/>
    </source>
</evidence>
<dbReference type="EC" id="2.4.2.1" evidence="9"/>
<dbReference type="RefSeq" id="WP_049625003.1">
    <property type="nucleotide sequence ID" value="NZ_JARMSS010000101.1"/>
</dbReference>
<dbReference type="GO" id="GO:0005737">
    <property type="term" value="C:cytoplasm"/>
    <property type="evidence" value="ECO:0007669"/>
    <property type="project" value="TreeGrafter"/>
</dbReference>
<dbReference type="NCBIfam" id="TIGR01700">
    <property type="entry name" value="PNPH"/>
    <property type="match status" value="1"/>
</dbReference>
<evidence type="ECO:0000256" key="4">
    <source>
        <dbReference type="ARBA" id="ARBA00011233"/>
    </source>
</evidence>
<name>A0A0K9HMJ1_GEOSE</name>
<comment type="caution">
    <text evidence="11">The sequence shown here is derived from an EMBL/GenBank/DDBJ whole genome shotgun (WGS) entry which is preliminary data.</text>
</comment>
<dbReference type="Gene3D" id="3.40.50.1580">
    <property type="entry name" value="Nucleoside phosphorylase domain"/>
    <property type="match status" value="1"/>
</dbReference>
<keyword evidence="7 9" id="KW-0808">Transferase</keyword>
<proteinExistence type="inferred from homology"/>
<dbReference type="FunFam" id="3.40.50.1580:FF:000010">
    <property type="entry name" value="Purine nucleoside phosphorylase"/>
    <property type="match status" value="1"/>
</dbReference>
<evidence type="ECO:0000256" key="8">
    <source>
        <dbReference type="ARBA" id="ARBA00048556"/>
    </source>
</evidence>
<evidence type="ECO:0000313" key="12">
    <source>
        <dbReference type="Proteomes" id="UP000266922"/>
    </source>
</evidence>
<dbReference type="PANTHER" id="PTHR11904:SF9">
    <property type="entry name" value="PURINE NUCLEOSIDE PHOSPHORYLASE-RELATED"/>
    <property type="match status" value="1"/>
</dbReference>
<dbReference type="InterPro" id="IPR018099">
    <property type="entry name" value="Purine_phosphorylase-2_CS"/>
</dbReference>
<protein>
    <recommendedName>
        <fullName evidence="9">Purine nucleoside phosphorylase</fullName>
        <ecNumber evidence="9">2.4.2.1</ecNumber>
    </recommendedName>
    <alternativeName>
        <fullName evidence="9">Inosine-guanosine phosphorylase</fullName>
    </alternativeName>
</protein>
<evidence type="ECO:0000256" key="2">
    <source>
        <dbReference type="ARBA" id="ARBA00005058"/>
    </source>
</evidence>
<comment type="similarity">
    <text evidence="3 9">Belongs to the PNP/MTAP phosphorylase family.</text>
</comment>
<reference evidence="11 12" key="1">
    <citation type="submission" date="2018-10" db="EMBL/GenBank/DDBJ databases">
        <title>Geobacillus stearothermophilus in processing lines of powdered infant formula.</title>
        <authorList>
            <person name="Rhee M.S."/>
            <person name="Choi I.-G."/>
            <person name="Cho T.J."/>
            <person name="Park B."/>
        </authorList>
    </citation>
    <scope>NUCLEOTIDE SEQUENCE [LARGE SCALE GENOMIC DNA]</scope>
    <source>
        <strain evidence="11 12">FHS-PPGT130</strain>
    </source>
</reference>
<dbReference type="Proteomes" id="UP000266922">
    <property type="component" value="Unassembled WGS sequence"/>
</dbReference>
<dbReference type="InterPro" id="IPR011268">
    <property type="entry name" value="Purine_phosphorylase"/>
</dbReference>
<dbReference type="InterPro" id="IPR011270">
    <property type="entry name" value="Pur_Nuc_Pase_Ino/Guo-sp"/>
</dbReference>
<evidence type="ECO:0000313" key="11">
    <source>
        <dbReference type="EMBL" id="RLQ14280.1"/>
    </source>
</evidence>
<evidence type="ECO:0000256" key="9">
    <source>
        <dbReference type="PIRNR" id="PIRNR000477"/>
    </source>
</evidence>
<dbReference type="EMBL" id="RCTJ01000016">
    <property type="protein sequence ID" value="RLQ14280.1"/>
    <property type="molecule type" value="Genomic_DNA"/>
</dbReference>
<keyword evidence="5" id="KW-0597">Phosphoprotein</keyword>
<comment type="subunit">
    <text evidence="4">Homotrimer.</text>
</comment>
<comment type="pathway">
    <text evidence="2 9">Purine metabolism; purine nucleoside salvage.</text>
</comment>
<evidence type="ECO:0000256" key="7">
    <source>
        <dbReference type="ARBA" id="ARBA00022679"/>
    </source>
</evidence>
<evidence type="ECO:0000259" key="10">
    <source>
        <dbReference type="Pfam" id="PF01048"/>
    </source>
</evidence>
<feature type="domain" description="Nucleoside phosphorylase" evidence="10">
    <location>
        <begin position="23"/>
        <end position="269"/>
    </location>
</feature>
<dbReference type="GO" id="GO:0009116">
    <property type="term" value="P:nucleoside metabolic process"/>
    <property type="evidence" value="ECO:0007669"/>
    <property type="project" value="InterPro"/>
</dbReference>
<dbReference type="NCBIfam" id="NF006054">
    <property type="entry name" value="PRK08202.1"/>
    <property type="match status" value="1"/>
</dbReference>
<evidence type="ECO:0000256" key="3">
    <source>
        <dbReference type="ARBA" id="ARBA00006751"/>
    </source>
</evidence>
<evidence type="ECO:0000256" key="1">
    <source>
        <dbReference type="ARBA" id="ARBA00002678"/>
    </source>
</evidence>
<dbReference type="AlphaFoldDB" id="A0A0K9HMJ1"/>
<dbReference type="NCBIfam" id="TIGR01697">
    <property type="entry name" value="PNPH-PUNA-XAPA"/>
    <property type="match status" value="1"/>
</dbReference>
<keyword evidence="6 9" id="KW-0328">Glycosyltransferase</keyword>
<dbReference type="InterPro" id="IPR035994">
    <property type="entry name" value="Nucleoside_phosphorylase_sf"/>
</dbReference>
<accession>A0A0K9HMJ1</accession>
<dbReference type="Pfam" id="PF01048">
    <property type="entry name" value="PNP_UDP_1"/>
    <property type="match status" value="1"/>
</dbReference>
<comment type="catalytic activity">
    <reaction evidence="8">
        <text>a purine 2'-deoxy-D-ribonucleoside + phosphate = a purine nucleobase + 2-deoxy-alpha-D-ribose 1-phosphate</text>
        <dbReference type="Rhea" id="RHEA:36431"/>
        <dbReference type="ChEBI" id="CHEBI:26386"/>
        <dbReference type="ChEBI" id="CHEBI:43474"/>
        <dbReference type="ChEBI" id="CHEBI:57259"/>
        <dbReference type="ChEBI" id="CHEBI:142361"/>
        <dbReference type="EC" id="2.4.2.1"/>
    </reaction>
</comment>
<dbReference type="SUPFAM" id="SSF53167">
    <property type="entry name" value="Purine and uridine phosphorylases"/>
    <property type="match status" value="1"/>
</dbReference>
<dbReference type="InterPro" id="IPR000845">
    <property type="entry name" value="Nucleoside_phosphorylase_d"/>
</dbReference>